<feature type="compositionally biased region" description="Low complexity" evidence="1">
    <location>
        <begin position="431"/>
        <end position="483"/>
    </location>
</feature>
<evidence type="ECO:0000256" key="1">
    <source>
        <dbReference type="SAM" id="MobiDB-lite"/>
    </source>
</evidence>
<feature type="region of interest" description="Disordered" evidence="1">
    <location>
        <begin position="533"/>
        <end position="594"/>
    </location>
</feature>
<sequence length="1350" mass="142293">MPILELLDYCIQIIVSQSQRLCAVPDGRKTLKTNIKIIATSLALASSVGAWAGIGGLNVQSHLGQPFSGSIVVTGDEAEALKSNRRVTVSGSGIRGTVVPQANGSVVVRLRSSSPIREPMITFSVSAGRQTREYNAMLDPSGYTPEPAPRRVEKPVKEPRRKPAESTSGSLNKGEVDFVGRTKNPTIENTMPVETKRPRVVEESSDDGETALRPTREARQPRQARTQNQTAPATTGAVNSVRKSGKGAVSTRRHRAQVGETLSSIADRYRPRNMSLQTASRALAMANPAAFKRGNTIQRATTLYIPTAAQWHAYAQRAQSQATHAPQPRRAAVPAHNPNLDMGVDNSVNTQPENPPVSPAPKKAPPAQPPVAPPAQTPVVPDKTAQPATPPAQPPAAPAKTPATAPNNTQQPAAVPPTTGKVATASAPAKTVAPTQAASAPAKAVAPVKPASTPATVPVQAASTAAPVAVSPAAMPSAPSAPVNEPIPAEQPEPAMTEPVTEEDMEEEGINWGLYGGIGGALGVVLLVGHLLRKRRSENPPEEEDDDVEWETDSDSSPASRIKPNALASHDDDHDFDVNAEDDDFETVSDDDDEDDVFFADTAAAAAGVAAAKSEKSEFNLNNFEPDVSSFGLTSDSTANANSTDDDWTWDTPSATEAPDGFDSFNTDKADDSAGSDWSLDDGADLPSSAEYSLDAIDQLSNEIDKTSFDEFGAEDDFIQAAAPNKPQAAVDDIDAMFANALANLDDLASNTQPEKPKPAAAELDDIDAMFAGALANLGGSKTKAAAALEDDELAAFEQPKPKSAAAELDDIDSMFAGALANLDNLAHESHPNDDLMTANELDSLNSLGSFDDALLEKPIANPLAEADDLDALFANKFNTTAAAPADEVDDIDAMFANELNELDNLNALSELDSFSDESSTVASSQPVDDIDAMFANELNELDNLNALSELDSFTDESSTAAASQPVDDIDAMFANELNELDSLNVSSQPVAPLADSFAEFGDNDEFTTSVNVNTEDDIDALFANELENLNSLSELNDLEEDLGAHVKLSSLNALSEFDELAELESSAPAPVVHDDIDALFANALSDIDEPLVSEPAIKPIMSEEDIENLNSLSELDSLEANEPSADDLFADALNDLTVGAELDDVNALAFESPVLDVAPMVEETPLDDINAMAFDLSAFDALQNTATETSATETALDDVDAMSFDLSGFDALTETAAEEPAFDNVDTLAFAAPEIPDAPVETPELTTPAVDFDLPEIPSADLDDFTASLNELETAGDFMEFDLPATAEGAGFVSGAVGTGETLEAKLELATMYVEIDDADAARIMLNELIAEADGEVLAKAKTLLNQLG</sequence>
<keyword evidence="4" id="KW-1185">Reference proteome</keyword>
<dbReference type="Gene3D" id="1.20.58.2200">
    <property type="match status" value="1"/>
</dbReference>
<feature type="region of interest" description="Disordered" evidence="1">
    <location>
        <begin position="137"/>
        <end position="256"/>
    </location>
</feature>
<dbReference type="EMBL" id="UFSO01000003">
    <property type="protein sequence ID" value="SSY80861.1"/>
    <property type="molecule type" value="Genomic_DNA"/>
</dbReference>
<dbReference type="NCBIfam" id="TIGR03504">
    <property type="entry name" value="FimV_Cterm"/>
    <property type="match status" value="1"/>
</dbReference>
<dbReference type="STRING" id="1120980.GCA_000745955_00250"/>
<protein>
    <submittedName>
        <fullName evidence="3">Tfp pilus assembly protein FimV</fullName>
    </submittedName>
</protein>
<feature type="region of interest" description="Disordered" evidence="1">
    <location>
        <begin position="316"/>
        <end position="506"/>
    </location>
</feature>
<feature type="region of interest" description="Disordered" evidence="1">
    <location>
        <begin position="624"/>
        <end position="685"/>
    </location>
</feature>
<feature type="compositionally biased region" description="Acidic residues" evidence="1">
    <location>
        <begin position="578"/>
        <end position="594"/>
    </location>
</feature>
<dbReference type="Pfam" id="PF25800">
    <property type="entry name" value="FimV_N"/>
    <property type="match status" value="1"/>
</dbReference>
<name>A0A376BVJ4_9NEIS</name>
<dbReference type="Proteomes" id="UP000254209">
    <property type="component" value="Unassembled WGS sequence"/>
</dbReference>
<accession>A0A376BVJ4</accession>
<organism evidence="3 4">
    <name type="scientific">Alysiella crassa</name>
    <dbReference type="NCBI Taxonomy" id="153491"/>
    <lineage>
        <taxon>Bacteria</taxon>
        <taxon>Pseudomonadati</taxon>
        <taxon>Pseudomonadota</taxon>
        <taxon>Betaproteobacteria</taxon>
        <taxon>Neisseriales</taxon>
        <taxon>Neisseriaceae</taxon>
        <taxon>Alysiella</taxon>
    </lineage>
</organism>
<feature type="compositionally biased region" description="Basic and acidic residues" evidence="1">
    <location>
        <begin position="148"/>
        <end position="164"/>
    </location>
</feature>
<feature type="compositionally biased region" description="Acidic residues" evidence="1">
    <location>
        <begin position="540"/>
        <end position="554"/>
    </location>
</feature>
<feature type="compositionally biased region" description="Pro residues" evidence="1">
    <location>
        <begin position="388"/>
        <end position="397"/>
    </location>
</feature>
<reference evidence="3 4" key="1">
    <citation type="submission" date="2018-06" db="EMBL/GenBank/DDBJ databases">
        <authorList>
            <consortium name="Pathogen Informatics"/>
            <person name="Doyle S."/>
        </authorList>
    </citation>
    <scope>NUCLEOTIDE SEQUENCE [LARGE SCALE GENOMIC DNA]</scope>
    <source>
        <strain evidence="3 4">NCTC10283</strain>
    </source>
</reference>
<evidence type="ECO:0000259" key="2">
    <source>
        <dbReference type="Pfam" id="PF25800"/>
    </source>
</evidence>
<gene>
    <name evidence="3" type="ORF">NCTC10283_02423</name>
</gene>
<evidence type="ECO:0000313" key="4">
    <source>
        <dbReference type="Proteomes" id="UP000254209"/>
    </source>
</evidence>
<feature type="domain" description="FimV N-terminal" evidence="2">
    <location>
        <begin position="53"/>
        <end position="140"/>
    </location>
</feature>
<feature type="compositionally biased region" description="Polar residues" evidence="1">
    <location>
        <begin position="631"/>
        <end position="643"/>
    </location>
</feature>
<dbReference type="InterPro" id="IPR057840">
    <property type="entry name" value="FimV_N"/>
</dbReference>
<dbReference type="InterPro" id="IPR038440">
    <property type="entry name" value="FimV_C_sf"/>
</dbReference>
<feature type="compositionally biased region" description="Polar residues" evidence="1">
    <location>
        <begin position="223"/>
        <end position="242"/>
    </location>
</feature>
<feature type="compositionally biased region" description="Low complexity" evidence="1">
    <location>
        <begin position="377"/>
        <end position="387"/>
    </location>
</feature>
<dbReference type="InterPro" id="IPR020011">
    <property type="entry name" value="FimV_C"/>
</dbReference>
<evidence type="ECO:0000313" key="3">
    <source>
        <dbReference type="EMBL" id="SSY80861.1"/>
    </source>
</evidence>
<proteinExistence type="predicted"/>
<feature type="compositionally biased region" description="Pro residues" evidence="1">
    <location>
        <begin position="353"/>
        <end position="376"/>
    </location>
</feature>